<dbReference type="AlphaFoldDB" id="A0AB39QBU8"/>
<dbReference type="EMBL" id="CP163439">
    <property type="protein sequence ID" value="XDQ39761.1"/>
    <property type="molecule type" value="Genomic_DNA"/>
</dbReference>
<name>A0AB39QBU8_9ACTN</name>
<protein>
    <submittedName>
        <fullName evidence="1">Uncharacterized protein</fullName>
    </submittedName>
</protein>
<gene>
    <name evidence="1" type="ORF">AB5J49_43990</name>
</gene>
<accession>A0AB39QBU8</accession>
<dbReference type="RefSeq" id="WP_369174474.1">
    <property type="nucleotide sequence ID" value="NZ_CP163439.1"/>
</dbReference>
<proteinExistence type="predicted"/>
<reference evidence="1" key="1">
    <citation type="submission" date="2024-07" db="EMBL/GenBank/DDBJ databases">
        <authorList>
            <person name="Yu S.T."/>
        </authorList>
    </citation>
    <scope>NUCLEOTIDE SEQUENCE</scope>
    <source>
        <strain evidence="1">R28</strain>
    </source>
</reference>
<sequence>MPTPSAEITLTTSRALGLVAIASGEDYQQAHHALKDAGFSRLSNGAFVSPLTDAQSARSTASALVHHAHEHGATITTSPRPRPYLGDIGTEIAARLPGTWSAELEIYSHPLWQEDLWPML</sequence>
<organism evidence="1">
    <name type="scientific">Streptomyces sp. R28</name>
    <dbReference type="NCBI Taxonomy" id="3238628"/>
    <lineage>
        <taxon>Bacteria</taxon>
        <taxon>Bacillati</taxon>
        <taxon>Actinomycetota</taxon>
        <taxon>Actinomycetes</taxon>
        <taxon>Kitasatosporales</taxon>
        <taxon>Streptomycetaceae</taxon>
        <taxon>Streptomyces</taxon>
    </lineage>
</organism>
<evidence type="ECO:0000313" key="1">
    <source>
        <dbReference type="EMBL" id="XDQ39761.1"/>
    </source>
</evidence>